<dbReference type="GeneID" id="87937627"/>
<dbReference type="Proteomes" id="UP001322277">
    <property type="component" value="Chromosome 1"/>
</dbReference>
<gene>
    <name evidence="3" type="ORF">CDEST_01124</name>
</gene>
<dbReference type="SUPFAM" id="SSF52540">
    <property type="entry name" value="P-loop containing nucleoside triphosphate hydrolases"/>
    <property type="match status" value="1"/>
</dbReference>
<feature type="compositionally biased region" description="Basic and acidic residues" evidence="1">
    <location>
        <begin position="273"/>
        <end position="287"/>
    </location>
</feature>
<dbReference type="InterPro" id="IPR003593">
    <property type="entry name" value="AAA+_ATPase"/>
</dbReference>
<dbReference type="InterPro" id="IPR027417">
    <property type="entry name" value="P-loop_NTPase"/>
</dbReference>
<feature type="region of interest" description="Disordered" evidence="1">
    <location>
        <begin position="210"/>
        <end position="230"/>
    </location>
</feature>
<evidence type="ECO:0000313" key="3">
    <source>
        <dbReference type="EMBL" id="WQF76110.1"/>
    </source>
</evidence>
<organism evidence="3 4">
    <name type="scientific">Colletotrichum destructivum</name>
    <dbReference type="NCBI Taxonomy" id="34406"/>
    <lineage>
        <taxon>Eukaryota</taxon>
        <taxon>Fungi</taxon>
        <taxon>Dikarya</taxon>
        <taxon>Ascomycota</taxon>
        <taxon>Pezizomycotina</taxon>
        <taxon>Sordariomycetes</taxon>
        <taxon>Hypocreomycetidae</taxon>
        <taxon>Glomerellales</taxon>
        <taxon>Glomerellaceae</taxon>
        <taxon>Colletotrichum</taxon>
        <taxon>Colletotrichum destructivum species complex</taxon>
    </lineage>
</organism>
<feature type="compositionally biased region" description="Polar residues" evidence="1">
    <location>
        <begin position="216"/>
        <end position="230"/>
    </location>
</feature>
<feature type="compositionally biased region" description="Basic and acidic residues" evidence="1">
    <location>
        <begin position="15"/>
        <end position="35"/>
    </location>
</feature>
<dbReference type="InterPro" id="IPR056599">
    <property type="entry name" value="AAA_lid_fung"/>
</dbReference>
<feature type="region of interest" description="Disordered" evidence="1">
    <location>
        <begin position="1"/>
        <end position="72"/>
    </location>
</feature>
<dbReference type="SMART" id="SM00382">
    <property type="entry name" value="AAA"/>
    <property type="match status" value="1"/>
</dbReference>
<dbReference type="EMBL" id="CP137305">
    <property type="protein sequence ID" value="WQF76110.1"/>
    <property type="molecule type" value="Genomic_DNA"/>
</dbReference>
<dbReference type="PANTHER" id="PTHR46411">
    <property type="entry name" value="FAMILY ATPASE, PUTATIVE-RELATED"/>
    <property type="match status" value="1"/>
</dbReference>
<feature type="region of interest" description="Disordered" evidence="1">
    <location>
        <begin position="379"/>
        <end position="401"/>
    </location>
</feature>
<name>A0AAX4HZE0_9PEZI</name>
<feature type="compositionally biased region" description="Acidic residues" evidence="1">
    <location>
        <begin position="36"/>
        <end position="47"/>
    </location>
</feature>
<dbReference type="InterPro" id="IPR003959">
    <property type="entry name" value="ATPase_AAA_core"/>
</dbReference>
<sequence length="1053" mass="118857">MAPNPSLTASVAEGGVDHSQEVSSSKGKDSANKFEDETENINDDSDDSGGGSRSDASSVSSNGGGSGLFISSTISRDDTLSKVSKKRGMLSKLNDQFNDGTLQLNNSNVFRDTRGVGYGMSELIPPPPIERPRRLPLMVPPGPRYRPPGRFRPPVGKPLPAHILPPGPTAPLDYPAGLPPRMLQSQLMLPRYPSAKSSNTRWRRQLLRKRGPILGSKSNETQASGSNSELPLSEHAFTQLKNPVETPRVTVSSSDVAGLYTNEDMVPSSMEHPGSDESRKSASHEQLKYKAAFADTPEASVQSDSQDNDASHLQQVAEVHALDKKNRPQRKPGLAESLSYLTEQHLNIDLLDDNQEVSRFISYLFDTIQMLENQIRYNAADSSSSSGSDSEDDHESVGPPVPRCRVVHRIFCTNSLHAHDGDMYEDEPRRASASSNGDSGLEAQVEIINLRAYLSSHPEVCFVVIKEHNCALDARSAAIRVWTSGKSGVTSERSERLRIVSPLIQKALAQVAEFQIYDEPGDREFDEPTEMDAPYLFLFHHRAQLAALAKQETYTAVLSPLLEFLKDNYEQEYQEAEDMFRQGYVNALHLDKLFKPNQMVINCKNPEALEAFVLKKYTTVEKNKIYFRGWTWQYNGTDLSRTNLHSKMDLVSEEKTRISDLNIHPTKFARDENIKRLTSRGMKFWDMKGQVYTSYTGWDKGREHYYSGARFMVDTATYQLMHRGSLSGAHEDPQPYKFDTWPTKIGPRDELPVSTVMLLPATTYGFNLHEKKWVNLNIENLHPVDWNKKAFDRLVLEPKTKEMIYALVDVQTSAKKMDDIITGKGNGLIVLLHGSPGTGKTLTAESVAEIAEKPLYRVTCGDIGIDARDVEKYLQTVMYLGKIWDCVLLLDEADVFLEERTMADLQRNSLVSVFLRILEYYEGILILTSNRVGTFDEAFKSRIQVAIHYDDLTKKSRKAIWRNFFDMIEESSDEDANMPELERRLDQLAQEEMNGRQIRNALLTSRQLAKHRNERLDWEHLSQVMKTSAAFNKYLKAVRGHSDEQWAREEMLR</sequence>
<evidence type="ECO:0000259" key="2">
    <source>
        <dbReference type="SMART" id="SM00382"/>
    </source>
</evidence>
<feature type="region of interest" description="Disordered" evidence="1">
    <location>
        <begin position="264"/>
        <end position="287"/>
    </location>
</feature>
<dbReference type="RefSeq" id="XP_062773334.1">
    <property type="nucleotide sequence ID" value="XM_062917283.1"/>
</dbReference>
<reference evidence="4" key="1">
    <citation type="journal article" date="2023" name="bioRxiv">
        <title>Complete genome of the Medicago anthracnose fungus, Colletotrichum destructivum, reveals a mini-chromosome-like region within a core chromosome.</title>
        <authorList>
            <person name="Lapalu N."/>
            <person name="Simon A."/>
            <person name="Lu A."/>
            <person name="Plaumann P.-L."/>
            <person name="Amselem J."/>
            <person name="Pigne S."/>
            <person name="Auger A."/>
            <person name="Koch C."/>
            <person name="Dallery J.-F."/>
            <person name="O'Connell R.J."/>
        </authorList>
    </citation>
    <scope>NUCLEOTIDE SEQUENCE [LARGE SCALE GENOMIC DNA]</scope>
    <source>
        <strain evidence="4">CBS 520.97</strain>
    </source>
</reference>
<dbReference type="GO" id="GO:0005524">
    <property type="term" value="F:ATP binding"/>
    <property type="evidence" value="ECO:0007669"/>
    <property type="project" value="InterPro"/>
</dbReference>
<dbReference type="Pfam" id="PF00004">
    <property type="entry name" value="AAA"/>
    <property type="match status" value="1"/>
</dbReference>
<dbReference type="Pfam" id="PF23232">
    <property type="entry name" value="AAA_lid_13"/>
    <property type="match status" value="1"/>
</dbReference>
<keyword evidence="4" id="KW-1185">Reference proteome</keyword>
<dbReference type="KEGG" id="cdet:87937627"/>
<dbReference type="PANTHER" id="PTHR46411:SF2">
    <property type="entry name" value="AAA+ ATPASE DOMAIN-CONTAINING PROTEIN"/>
    <property type="match status" value="1"/>
</dbReference>
<evidence type="ECO:0000256" key="1">
    <source>
        <dbReference type="SAM" id="MobiDB-lite"/>
    </source>
</evidence>
<proteinExistence type="predicted"/>
<dbReference type="GO" id="GO:0016887">
    <property type="term" value="F:ATP hydrolysis activity"/>
    <property type="evidence" value="ECO:0007669"/>
    <property type="project" value="InterPro"/>
</dbReference>
<dbReference type="Pfam" id="PF22942">
    <property type="entry name" value="DUF7025"/>
    <property type="match status" value="1"/>
</dbReference>
<dbReference type="AlphaFoldDB" id="A0AAX4HZE0"/>
<evidence type="ECO:0000313" key="4">
    <source>
        <dbReference type="Proteomes" id="UP001322277"/>
    </source>
</evidence>
<dbReference type="Gene3D" id="3.40.50.300">
    <property type="entry name" value="P-loop containing nucleotide triphosphate hydrolases"/>
    <property type="match status" value="1"/>
</dbReference>
<feature type="domain" description="AAA+ ATPase" evidence="2">
    <location>
        <begin position="826"/>
        <end position="953"/>
    </location>
</feature>
<dbReference type="InterPro" id="IPR054289">
    <property type="entry name" value="DUF7025"/>
</dbReference>
<protein>
    <submittedName>
        <fullName evidence="3">AAA+ ATPase domain, ATPase, AAA-type, core</fullName>
    </submittedName>
</protein>
<accession>A0AAX4HZE0</accession>
<feature type="region of interest" description="Disordered" evidence="1">
    <location>
        <begin position="239"/>
        <end position="258"/>
    </location>
</feature>